<evidence type="ECO:0000313" key="2">
    <source>
        <dbReference type="EMBL" id="MWC43220.1"/>
    </source>
</evidence>
<name>A0A6N8LQE6_9SPHN</name>
<accession>A0A6N8LQE6</accession>
<comment type="caution">
    <text evidence="2">The sequence shown here is derived from an EMBL/GenBank/DDBJ whole genome shotgun (WGS) entry which is preliminary data.</text>
</comment>
<organism evidence="2 3">
    <name type="scientific">Sphingomonas carotinifaciens</name>
    <dbReference type="NCBI Taxonomy" id="1166323"/>
    <lineage>
        <taxon>Bacteria</taxon>
        <taxon>Pseudomonadati</taxon>
        <taxon>Pseudomonadota</taxon>
        <taxon>Alphaproteobacteria</taxon>
        <taxon>Sphingomonadales</taxon>
        <taxon>Sphingomonadaceae</taxon>
        <taxon>Sphingomonas</taxon>
    </lineage>
</organism>
<evidence type="ECO:0000313" key="3">
    <source>
        <dbReference type="Proteomes" id="UP000436801"/>
    </source>
</evidence>
<dbReference type="AlphaFoldDB" id="A0A6N8LQE6"/>
<protein>
    <submittedName>
        <fullName evidence="2">Uncharacterized protein</fullName>
    </submittedName>
</protein>
<evidence type="ECO:0000256" key="1">
    <source>
        <dbReference type="SAM" id="MobiDB-lite"/>
    </source>
</evidence>
<feature type="region of interest" description="Disordered" evidence="1">
    <location>
        <begin position="20"/>
        <end position="43"/>
    </location>
</feature>
<dbReference type="EMBL" id="WSUT01000005">
    <property type="protein sequence ID" value="MWC43220.1"/>
    <property type="molecule type" value="Genomic_DNA"/>
</dbReference>
<proteinExistence type="predicted"/>
<gene>
    <name evidence="2" type="ORF">GQR91_06025</name>
</gene>
<sequence>MAAVTEVEFLMMASRLLRHPMSSPTRESPFASVPIGSSSRRHRPVDEAVPAREPGIENLQIEQARASLGPEEPWTCTPAPRPKSLSSGRSATICEVLTPRSACWRTAPLYAEDVNRINRRSEIAGRFRATRGGPRYFRRSVALGKWTHTVTADFTLPQGCRWHAGPQPT</sequence>
<dbReference type="Proteomes" id="UP000436801">
    <property type="component" value="Unassembled WGS sequence"/>
</dbReference>
<dbReference type="OrthoDB" id="7586065at2"/>
<reference evidence="2 3" key="1">
    <citation type="submission" date="2019-12" db="EMBL/GenBank/DDBJ databases">
        <authorList>
            <person name="Zheng J."/>
        </authorList>
    </citation>
    <scope>NUCLEOTIDE SEQUENCE [LARGE SCALE GENOMIC DNA]</scope>
    <source>
        <strain evidence="2 3">DSM 27347</strain>
    </source>
</reference>